<evidence type="ECO:0000256" key="5">
    <source>
        <dbReference type="PROSITE-ProRule" id="PRU00808"/>
    </source>
</evidence>
<dbReference type="PROSITE" id="PS00388">
    <property type="entry name" value="PROTEASOME_ALPHA_1"/>
    <property type="match status" value="1"/>
</dbReference>
<dbReference type="PROSITE" id="PS51475">
    <property type="entry name" value="PROTEASOME_ALPHA_2"/>
    <property type="match status" value="1"/>
</dbReference>
<feature type="compositionally biased region" description="Basic and acidic residues" evidence="7">
    <location>
        <begin position="228"/>
        <end position="243"/>
    </location>
</feature>
<evidence type="ECO:0000256" key="1">
    <source>
        <dbReference type="ARBA" id="ARBA00002000"/>
    </source>
</evidence>
<evidence type="ECO:0000256" key="4">
    <source>
        <dbReference type="ARBA" id="ARBA00023242"/>
    </source>
</evidence>
<dbReference type="InterPro" id="IPR001353">
    <property type="entry name" value="Proteasome_sua/b"/>
</dbReference>
<evidence type="ECO:0000256" key="6">
    <source>
        <dbReference type="RuleBase" id="RU000551"/>
    </source>
</evidence>
<accession>A0AAW2ZFT0</accession>
<comment type="similarity">
    <text evidence="5 6">Belongs to the peptidase T1A family.</text>
</comment>
<proteinExistence type="inferred from homology"/>
<dbReference type="CDD" id="cd03751">
    <property type="entry name" value="proteasome_alpha_type_3"/>
    <property type="match status" value="1"/>
</dbReference>
<dbReference type="InterPro" id="IPR029055">
    <property type="entry name" value="Ntn_hydrolases_N"/>
</dbReference>
<protein>
    <recommendedName>
        <fullName evidence="6">Proteasome subunit alpha type</fullName>
    </recommendedName>
</protein>
<keyword evidence="4 6" id="KW-0539">Nucleus</keyword>
<evidence type="ECO:0000256" key="2">
    <source>
        <dbReference type="ARBA" id="ARBA00022490"/>
    </source>
</evidence>
<comment type="caution">
    <text evidence="9">The sequence shown here is derived from an EMBL/GenBank/DDBJ whole genome shotgun (WGS) entry which is preliminary data.</text>
</comment>
<feature type="compositionally biased region" description="Acidic residues" evidence="7">
    <location>
        <begin position="244"/>
        <end position="265"/>
    </location>
</feature>
<name>A0AAW2ZFT0_9EUKA</name>
<comment type="function">
    <text evidence="1">The proteasome is a multicatalytic proteinase complex which is characterized by its ability to cleave peptides with Arg, Phe, Tyr, Leu, and Glu adjacent to the leaving group at neutral or slightly basic pH. The proteasome has an ATP-dependent proteolytic activity.</text>
</comment>
<dbReference type="SUPFAM" id="SSF56235">
    <property type="entry name" value="N-terminal nucleophile aminohydrolases (Ntn hydrolases)"/>
    <property type="match status" value="1"/>
</dbReference>
<dbReference type="Proteomes" id="UP001431209">
    <property type="component" value="Unassembled WGS sequence"/>
</dbReference>
<dbReference type="GO" id="GO:0005634">
    <property type="term" value="C:nucleus"/>
    <property type="evidence" value="ECO:0007669"/>
    <property type="project" value="UniProtKB-SubCell"/>
</dbReference>
<comment type="subcellular location">
    <subcellularLocation>
        <location evidence="6">Cytoplasm</location>
    </subcellularLocation>
    <subcellularLocation>
        <location evidence="6">Nucleus</location>
    </subcellularLocation>
</comment>
<gene>
    <name evidence="9" type="ORF">AKO1_008726</name>
</gene>
<evidence type="ECO:0000313" key="9">
    <source>
        <dbReference type="EMBL" id="KAL0487665.1"/>
    </source>
</evidence>
<dbReference type="SMART" id="SM00948">
    <property type="entry name" value="Proteasome_A_N"/>
    <property type="match status" value="1"/>
</dbReference>
<dbReference type="Pfam" id="PF00227">
    <property type="entry name" value="Proteasome"/>
    <property type="match status" value="1"/>
</dbReference>
<evidence type="ECO:0000256" key="7">
    <source>
        <dbReference type="SAM" id="MobiDB-lite"/>
    </source>
</evidence>
<dbReference type="GO" id="GO:0006511">
    <property type="term" value="P:ubiquitin-dependent protein catabolic process"/>
    <property type="evidence" value="ECO:0007669"/>
    <property type="project" value="InterPro"/>
</dbReference>
<dbReference type="GO" id="GO:0019773">
    <property type="term" value="C:proteasome core complex, alpha-subunit complex"/>
    <property type="evidence" value="ECO:0007669"/>
    <property type="project" value="UniProtKB-UniRule"/>
</dbReference>
<keyword evidence="2 6" id="KW-0963">Cytoplasm</keyword>
<organism evidence="9 10">
    <name type="scientific">Acrasis kona</name>
    <dbReference type="NCBI Taxonomy" id="1008807"/>
    <lineage>
        <taxon>Eukaryota</taxon>
        <taxon>Discoba</taxon>
        <taxon>Heterolobosea</taxon>
        <taxon>Tetramitia</taxon>
        <taxon>Eutetramitia</taxon>
        <taxon>Acrasidae</taxon>
        <taxon>Acrasis</taxon>
    </lineage>
</organism>
<dbReference type="InterPro" id="IPR023332">
    <property type="entry name" value="Proteasome_alpha-type"/>
</dbReference>
<dbReference type="GO" id="GO:0005737">
    <property type="term" value="C:cytoplasm"/>
    <property type="evidence" value="ECO:0007669"/>
    <property type="project" value="UniProtKB-SubCell"/>
</dbReference>
<feature type="domain" description="Proteasome alpha-type subunits" evidence="8">
    <location>
        <begin position="8"/>
        <end position="30"/>
    </location>
</feature>
<dbReference type="InterPro" id="IPR050115">
    <property type="entry name" value="Proteasome_alpha"/>
</dbReference>
<dbReference type="PANTHER" id="PTHR11599">
    <property type="entry name" value="PROTEASOME SUBUNIT ALPHA/BETA"/>
    <property type="match status" value="1"/>
</dbReference>
<dbReference type="InterPro" id="IPR000426">
    <property type="entry name" value="Proteasome_asu_N"/>
</dbReference>
<reference evidence="9 10" key="1">
    <citation type="submission" date="2024-03" db="EMBL/GenBank/DDBJ databases">
        <title>The Acrasis kona genome and developmental transcriptomes reveal deep origins of eukaryotic multicellular pathways.</title>
        <authorList>
            <person name="Sheikh S."/>
            <person name="Fu C.-J."/>
            <person name="Brown M.W."/>
            <person name="Baldauf S.L."/>
        </authorList>
    </citation>
    <scope>NUCLEOTIDE SEQUENCE [LARGE SCALE GENOMIC DNA]</scope>
    <source>
        <strain evidence="9 10">ATCC MYA-3509</strain>
    </source>
</reference>
<dbReference type="EMBL" id="JAOPGA020001361">
    <property type="protein sequence ID" value="KAL0487665.1"/>
    <property type="molecule type" value="Genomic_DNA"/>
</dbReference>
<keyword evidence="3 5" id="KW-0647">Proteasome</keyword>
<dbReference type="Gene3D" id="3.60.20.10">
    <property type="entry name" value="Glutamine Phosphoribosylpyrophosphate, subunit 1, domain 1"/>
    <property type="match status" value="1"/>
</dbReference>
<evidence type="ECO:0000259" key="8">
    <source>
        <dbReference type="PROSITE" id="PS00388"/>
    </source>
</evidence>
<feature type="region of interest" description="Disordered" evidence="7">
    <location>
        <begin position="228"/>
        <end position="265"/>
    </location>
</feature>
<dbReference type="AlphaFoldDB" id="A0AAW2ZFT0"/>
<dbReference type="FunFam" id="3.60.20.10:FF:000007">
    <property type="entry name" value="Proteasome subunit alpha type"/>
    <property type="match status" value="1"/>
</dbReference>
<evidence type="ECO:0000256" key="3">
    <source>
        <dbReference type="ARBA" id="ARBA00022942"/>
    </source>
</evidence>
<sequence length="265" mass="29917">MSSNGTGYDLSVTTYSPDGRLFQIEYAQKAVENSGTVIGVACKDGVVLGVEKLIESKLMERNSNQRIFNVDYHVGIALAGWKPDTRQLVNKARKESQDYQSFYGTKIPAHVLTERVAMHVHQATMYWHLRPYGVCALISAYDEQGPQLFMVEPSGTSWGYHGCAVGKAKQAARTEIEKLKFTEMTTREAVKEVARIIHLVHDPVKDKDFELELSWVCDESKRVHQLVPKEVKEEAEQYAKEANKDDDDDDDEEDEDEELVDSGAQ</sequence>
<evidence type="ECO:0000313" key="10">
    <source>
        <dbReference type="Proteomes" id="UP001431209"/>
    </source>
</evidence>
<keyword evidence="10" id="KW-1185">Reference proteome</keyword>
<dbReference type="Pfam" id="PF10584">
    <property type="entry name" value="Proteasome_A_N"/>
    <property type="match status" value="1"/>
</dbReference>
<comment type="subunit">
    <text evidence="6">The 26S proteasome consists of a 20S proteasome core and two 19S regulatory subunits.</text>
</comment>